<name>A0A368P0V2_9FLAO</name>
<dbReference type="Pfam" id="PF13524">
    <property type="entry name" value="Glyco_trans_1_2"/>
    <property type="match status" value="1"/>
</dbReference>
<comment type="caution">
    <text evidence="2">The sequence shown here is derived from an EMBL/GenBank/DDBJ whole genome shotgun (WGS) entry which is preliminary data.</text>
</comment>
<dbReference type="Proteomes" id="UP000252249">
    <property type="component" value="Unassembled WGS sequence"/>
</dbReference>
<reference evidence="2 3" key="1">
    <citation type="submission" date="2018-07" db="EMBL/GenBank/DDBJ databases">
        <title>Oceanihabitans testaceum sp. nov., isolated from marine sediment.</title>
        <authorList>
            <person name="Li C.-M."/>
        </authorList>
    </citation>
    <scope>NUCLEOTIDE SEQUENCE [LARGE SCALE GENOMIC DNA]</scope>
    <source>
        <strain evidence="2 3">S9-10</strain>
    </source>
</reference>
<gene>
    <name evidence="2" type="ORF">DU428_12940</name>
</gene>
<dbReference type="InterPro" id="IPR055259">
    <property type="entry name" value="YkvP/CgeB_Glyco_trans-like"/>
</dbReference>
<keyword evidence="2" id="KW-0808">Transferase</keyword>
<dbReference type="EMBL" id="QPIG01000006">
    <property type="protein sequence ID" value="RCU56477.1"/>
    <property type="molecule type" value="Genomic_DNA"/>
</dbReference>
<accession>A0A368P0V2</accession>
<proteinExistence type="predicted"/>
<protein>
    <submittedName>
        <fullName evidence="2">Glycosyltransferase family 1 protein</fullName>
    </submittedName>
</protein>
<evidence type="ECO:0000313" key="2">
    <source>
        <dbReference type="EMBL" id="RCU56477.1"/>
    </source>
</evidence>
<dbReference type="Gene3D" id="3.40.50.2000">
    <property type="entry name" value="Glycogen Phosphorylase B"/>
    <property type="match status" value="1"/>
</dbReference>
<dbReference type="RefSeq" id="WP_113966690.1">
    <property type="nucleotide sequence ID" value="NZ_JAWVXR010000009.1"/>
</dbReference>
<dbReference type="AlphaFoldDB" id="A0A368P0V2"/>
<evidence type="ECO:0000259" key="1">
    <source>
        <dbReference type="Pfam" id="PF13524"/>
    </source>
</evidence>
<dbReference type="OrthoDB" id="6638088at2"/>
<dbReference type="SUPFAM" id="SSF53756">
    <property type="entry name" value="UDP-Glycosyltransferase/glycogen phosphorylase"/>
    <property type="match status" value="1"/>
</dbReference>
<evidence type="ECO:0000313" key="3">
    <source>
        <dbReference type="Proteomes" id="UP000252249"/>
    </source>
</evidence>
<dbReference type="GO" id="GO:0016740">
    <property type="term" value="F:transferase activity"/>
    <property type="evidence" value="ECO:0007669"/>
    <property type="project" value="UniProtKB-KW"/>
</dbReference>
<keyword evidence="3" id="KW-1185">Reference proteome</keyword>
<feature type="domain" description="Spore protein YkvP/CgeB glycosyl transferase-like" evidence="1">
    <location>
        <begin position="253"/>
        <end position="372"/>
    </location>
</feature>
<sequence>MKILLIGEYSRLHNSLKEGLKALGHQVTIAGFGDDFKNYPVDIRFKNPYSKGIPLFIKKVIYKLTGTDLSSVSIEKQFHKHKSKLVNFDIVQLINENPFSTLPKTEARLLEHLFRHNKKVYLLSCGADYVSVNFAFDKKFRYSIYTPYENNKVSKSEYWNILKWKTEPFKLLHLYVFNNVDGIISSDLDYHLPLLGYNKYLGLIPNPININKITLEPVSPTDKLVIFHGINDRNYYKKGNDIFDAALEIIKSIHGDKVEVIEARSLPYEEYIESYNTAHILLDQVYAYDQGYNALEAMAKGKVVFTGAEQEWLNHYNLEEDTVAINALPDAEKIAEKLEWLILHPEKIAEISKNARAFIEKEHHYILIAKKYIDTWSVTDKYF</sequence>
<organism evidence="2 3">
    <name type="scientific">Oceanihabitans sediminis</name>
    <dbReference type="NCBI Taxonomy" id="1812012"/>
    <lineage>
        <taxon>Bacteria</taxon>
        <taxon>Pseudomonadati</taxon>
        <taxon>Bacteroidota</taxon>
        <taxon>Flavobacteriia</taxon>
        <taxon>Flavobacteriales</taxon>
        <taxon>Flavobacteriaceae</taxon>
        <taxon>Oceanihabitans</taxon>
    </lineage>
</organism>